<name>A0A7C6EBV9_UNCW3</name>
<proteinExistence type="predicted"/>
<protein>
    <recommendedName>
        <fullName evidence="2">PH domain-containing protein</fullName>
    </recommendedName>
</protein>
<sequence>MLIICCAALALLYTILTLFALGSTRYCLDRTGIDIKFGIWHRFFPWQELNGYEVHQKNFVFKVNSTGTTPCVRLNNALVLRRTNGKPLYLTPQDPDRVLSKIKDFIRSQ</sequence>
<accession>A0A7C6EBV9</accession>
<evidence type="ECO:0008006" key="2">
    <source>
        <dbReference type="Google" id="ProtNLM"/>
    </source>
</evidence>
<dbReference type="AlphaFoldDB" id="A0A7C6EBV9"/>
<gene>
    <name evidence="1" type="ORF">ENW73_09455</name>
</gene>
<reference evidence="1" key="1">
    <citation type="journal article" date="2020" name="mSystems">
        <title>Genome- and Community-Level Interaction Insights into Carbon Utilization and Element Cycling Functions of Hydrothermarchaeota in Hydrothermal Sediment.</title>
        <authorList>
            <person name="Zhou Z."/>
            <person name="Liu Y."/>
            <person name="Xu W."/>
            <person name="Pan J."/>
            <person name="Luo Z.H."/>
            <person name="Li M."/>
        </authorList>
    </citation>
    <scope>NUCLEOTIDE SEQUENCE [LARGE SCALE GENOMIC DNA]</scope>
    <source>
        <strain evidence="1">SpSt-876</strain>
    </source>
</reference>
<organism evidence="1">
    <name type="scientific">candidate division WOR-3 bacterium</name>
    <dbReference type="NCBI Taxonomy" id="2052148"/>
    <lineage>
        <taxon>Bacteria</taxon>
        <taxon>Bacteria division WOR-3</taxon>
    </lineage>
</organism>
<evidence type="ECO:0000313" key="1">
    <source>
        <dbReference type="EMBL" id="HHS53057.1"/>
    </source>
</evidence>
<dbReference type="EMBL" id="DTLI01000225">
    <property type="protein sequence ID" value="HHS53057.1"/>
    <property type="molecule type" value="Genomic_DNA"/>
</dbReference>
<comment type="caution">
    <text evidence="1">The sequence shown here is derived from an EMBL/GenBank/DDBJ whole genome shotgun (WGS) entry which is preliminary data.</text>
</comment>